<dbReference type="Pfam" id="PF03481">
    <property type="entry name" value="Sua5_C"/>
    <property type="match status" value="1"/>
</dbReference>
<sequence length="329" mass="33960">MSTDKAILDAARILRRGGLVAIPTETVYGLAADATNPKAVARIFATKGRPGFNPLICHVPAPEDAARIARISPLADRLITAFWPGPLTLVLPQRPDSPLADLVSAGLPSVGIRMPAHPMALALLRQTGRPLAAPSANRSGAISPTTARHVADDLGKDVDMILDGGPCSLGLESTIIGLPDDGTDRLLLLRPGGITPDQIAEICGIRPEADQSGAITAPGQLLSHYAPRGQLRLDAIRAGDGEFMIGFGAIGGDLNLSPKGDLIEAAAGLFAALRQADDSGASGLAIAPIPDHGLGLAINDRLRRAAAPRPAKSDKGRAAAPRPADSERD</sequence>
<comment type="catalytic activity">
    <reaction evidence="12 13">
        <text>L-threonine + hydrogencarbonate + ATP = L-threonylcarbamoyladenylate + diphosphate + H2O</text>
        <dbReference type="Rhea" id="RHEA:36407"/>
        <dbReference type="ChEBI" id="CHEBI:15377"/>
        <dbReference type="ChEBI" id="CHEBI:17544"/>
        <dbReference type="ChEBI" id="CHEBI:30616"/>
        <dbReference type="ChEBI" id="CHEBI:33019"/>
        <dbReference type="ChEBI" id="CHEBI:57926"/>
        <dbReference type="ChEBI" id="CHEBI:73682"/>
        <dbReference type="EC" id="2.7.7.87"/>
    </reaction>
</comment>
<feature type="binding site" evidence="14">
    <location>
        <position position="49"/>
    </location>
    <ligand>
        <name>ATP</name>
        <dbReference type="ChEBI" id="CHEBI:30616"/>
    </ligand>
</feature>
<dbReference type="GO" id="GO:0061710">
    <property type="term" value="F:L-threonylcarbamoyladenylate synthase"/>
    <property type="evidence" value="ECO:0007669"/>
    <property type="project" value="UniProtKB-EC"/>
</dbReference>
<protein>
    <recommendedName>
        <fullName evidence="4 13">Threonylcarbamoyl-AMP synthase</fullName>
        <shortName evidence="13">TC-AMP synthase</shortName>
        <ecNumber evidence="3 13">2.7.7.87</ecNumber>
    </recommendedName>
    <alternativeName>
        <fullName evidence="11 13">L-threonylcarbamoyladenylate synthase</fullName>
    </alternativeName>
</protein>
<evidence type="ECO:0000256" key="8">
    <source>
        <dbReference type="ARBA" id="ARBA00022695"/>
    </source>
</evidence>
<evidence type="ECO:0000313" key="17">
    <source>
        <dbReference type="EMBL" id="GER03633.1"/>
    </source>
</evidence>
<name>A0A5A7N5N2_9PROT</name>
<feature type="region of interest" description="Disordered" evidence="15">
    <location>
        <begin position="305"/>
        <end position="329"/>
    </location>
</feature>
<dbReference type="GO" id="GO:0005524">
    <property type="term" value="F:ATP binding"/>
    <property type="evidence" value="ECO:0007669"/>
    <property type="project" value="UniProtKB-UniRule"/>
</dbReference>
<evidence type="ECO:0000256" key="4">
    <source>
        <dbReference type="ARBA" id="ARBA00015492"/>
    </source>
</evidence>
<dbReference type="PIRSF" id="PIRSF004930">
    <property type="entry name" value="Tln_factor_SUA5"/>
    <property type="match status" value="1"/>
</dbReference>
<feature type="binding site" evidence="14">
    <location>
        <position position="135"/>
    </location>
    <ligand>
        <name>ATP</name>
        <dbReference type="ChEBI" id="CHEBI:30616"/>
    </ligand>
</feature>
<keyword evidence="18" id="KW-1185">Reference proteome</keyword>
<dbReference type="InterPro" id="IPR005145">
    <property type="entry name" value="Sua5_C"/>
</dbReference>
<keyword evidence="5 13" id="KW-0963">Cytoplasm</keyword>
<dbReference type="AlphaFoldDB" id="A0A5A7N5N2"/>
<keyword evidence="6 13" id="KW-0808">Transferase</keyword>
<dbReference type="PROSITE" id="PS51163">
    <property type="entry name" value="YRDC"/>
    <property type="match status" value="1"/>
</dbReference>
<feature type="binding site" evidence="14">
    <location>
        <position position="58"/>
    </location>
    <ligand>
        <name>L-threonine</name>
        <dbReference type="ChEBI" id="CHEBI:57926"/>
    </ligand>
</feature>
<evidence type="ECO:0000256" key="5">
    <source>
        <dbReference type="ARBA" id="ARBA00022490"/>
    </source>
</evidence>
<dbReference type="NCBIfam" id="TIGR00057">
    <property type="entry name" value="L-threonylcarbamoyladenylate synthase"/>
    <property type="match status" value="1"/>
</dbReference>
<dbReference type="Proteomes" id="UP000324996">
    <property type="component" value="Unassembled WGS sequence"/>
</dbReference>
<evidence type="ECO:0000256" key="1">
    <source>
        <dbReference type="ARBA" id="ARBA00004496"/>
    </source>
</evidence>
<feature type="binding site" evidence="14">
    <location>
        <position position="173"/>
    </location>
    <ligand>
        <name>L-threonine</name>
        <dbReference type="ChEBI" id="CHEBI:57926"/>
    </ligand>
</feature>
<dbReference type="InterPro" id="IPR006070">
    <property type="entry name" value="Sua5-like_dom"/>
</dbReference>
<feature type="binding site" evidence="14">
    <location>
        <position position="143"/>
    </location>
    <ligand>
        <name>ATP</name>
        <dbReference type="ChEBI" id="CHEBI:30616"/>
    </ligand>
</feature>
<dbReference type="InterPro" id="IPR038385">
    <property type="entry name" value="Sua5/YwlC_C"/>
</dbReference>
<dbReference type="Pfam" id="PF01300">
    <property type="entry name" value="Sua5_yciO_yrdC"/>
    <property type="match status" value="1"/>
</dbReference>
<dbReference type="Gene3D" id="3.90.870.10">
    <property type="entry name" value="DHBP synthase"/>
    <property type="match status" value="1"/>
</dbReference>
<dbReference type="InterPro" id="IPR050156">
    <property type="entry name" value="TC-AMP_synthase_SUA5"/>
</dbReference>
<dbReference type="PANTHER" id="PTHR17490:SF16">
    <property type="entry name" value="THREONYLCARBAMOYL-AMP SYNTHASE"/>
    <property type="match status" value="1"/>
</dbReference>
<accession>A0A5A7N5N2</accession>
<organism evidence="17 18">
    <name type="scientific">Iodidimonas nitroreducens</name>
    <dbReference type="NCBI Taxonomy" id="1236968"/>
    <lineage>
        <taxon>Bacteria</taxon>
        <taxon>Pseudomonadati</taxon>
        <taxon>Pseudomonadota</taxon>
        <taxon>Alphaproteobacteria</taxon>
        <taxon>Iodidimonadales</taxon>
        <taxon>Iodidimonadaceae</taxon>
        <taxon>Iodidimonas</taxon>
    </lineage>
</organism>
<evidence type="ECO:0000256" key="13">
    <source>
        <dbReference type="PIRNR" id="PIRNR004930"/>
    </source>
</evidence>
<feature type="binding site" evidence="14">
    <location>
        <position position="190"/>
    </location>
    <ligand>
        <name>ATP</name>
        <dbReference type="ChEBI" id="CHEBI:30616"/>
    </ligand>
</feature>
<dbReference type="RefSeq" id="WP_042085981.1">
    <property type="nucleotide sequence ID" value="NZ_BKCN01000005.1"/>
</dbReference>
<comment type="similarity">
    <text evidence="2 13">Belongs to the SUA5 family.</text>
</comment>
<dbReference type="PANTHER" id="PTHR17490">
    <property type="entry name" value="SUA5"/>
    <property type="match status" value="1"/>
</dbReference>
<feature type="binding site" evidence="14">
    <location>
        <position position="26"/>
    </location>
    <ligand>
        <name>L-threonine</name>
        <dbReference type="ChEBI" id="CHEBI:57926"/>
    </ligand>
</feature>
<evidence type="ECO:0000256" key="14">
    <source>
        <dbReference type="PIRSR" id="PIRSR004930-1"/>
    </source>
</evidence>
<comment type="subcellular location">
    <subcellularLocation>
        <location evidence="1 13">Cytoplasm</location>
    </subcellularLocation>
</comment>
<evidence type="ECO:0000259" key="16">
    <source>
        <dbReference type="PROSITE" id="PS51163"/>
    </source>
</evidence>
<evidence type="ECO:0000256" key="11">
    <source>
        <dbReference type="ARBA" id="ARBA00029774"/>
    </source>
</evidence>
<evidence type="ECO:0000256" key="2">
    <source>
        <dbReference type="ARBA" id="ARBA00007663"/>
    </source>
</evidence>
<dbReference type="GO" id="GO:0006450">
    <property type="term" value="P:regulation of translational fidelity"/>
    <property type="evidence" value="ECO:0007669"/>
    <property type="project" value="TreeGrafter"/>
</dbReference>
<evidence type="ECO:0000256" key="15">
    <source>
        <dbReference type="SAM" id="MobiDB-lite"/>
    </source>
</evidence>
<feature type="binding site" evidence="14">
    <location>
        <position position="53"/>
    </location>
    <ligand>
        <name>ATP</name>
        <dbReference type="ChEBI" id="CHEBI:30616"/>
    </ligand>
</feature>
<evidence type="ECO:0000256" key="7">
    <source>
        <dbReference type="ARBA" id="ARBA00022694"/>
    </source>
</evidence>
<evidence type="ECO:0000256" key="6">
    <source>
        <dbReference type="ARBA" id="ARBA00022679"/>
    </source>
</evidence>
<evidence type="ECO:0000313" key="18">
    <source>
        <dbReference type="Proteomes" id="UP000324996"/>
    </source>
</evidence>
<gene>
    <name evidence="17" type="ORF">JCM17846_13150</name>
</gene>
<comment type="function">
    <text evidence="13">Required for the formation of a threonylcarbamoyl group on adenosine at position 37 (t(6)A37) in tRNAs that read codons beginning with adenine.</text>
</comment>
<dbReference type="GO" id="GO:0003725">
    <property type="term" value="F:double-stranded RNA binding"/>
    <property type="evidence" value="ECO:0007669"/>
    <property type="project" value="UniProtKB-UniRule"/>
</dbReference>
<dbReference type="GO" id="GO:0008033">
    <property type="term" value="P:tRNA processing"/>
    <property type="evidence" value="ECO:0007669"/>
    <property type="project" value="UniProtKB-KW"/>
</dbReference>
<proteinExistence type="inferred from homology"/>
<dbReference type="InterPro" id="IPR017945">
    <property type="entry name" value="DHBP_synth_RibB-like_a/b_dom"/>
</dbReference>
<comment type="caution">
    <text evidence="17">The sequence shown here is derived from an EMBL/GenBank/DDBJ whole genome shotgun (WGS) entry which is preliminary data.</text>
</comment>
<evidence type="ECO:0000256" key="10">
    <source>
        <dbReference type="ARBA" id="ARBA00022840"/>
    </source>
</evidence>
<reference evidence="17 18" key="1">
    <citation type="submission" date="2019-09" db="EMBL/GenBank/DDBJ databases">
        <title>NBRP : Genome information of microbial organism related human and environment.</title>
        <authorList>
            <person name="Hattori M."/>
            <person name="Oshima K."/>
            <person name="Inaba H."/>
            <person name="Suda W."/>
            <person name="Sakamoto M."/>
            <person name="Iino T."/>
            <person name="Kitahara M."/>
            <person name="Oshida Y."/>
            <person name="Iida T."/>
            <person name="Kudo T."/>
            <person name="Itoh T."/>
            <person name="Ohkuma M."/>
        </authorList>
    </citation>
    <scope>NUCLEOTIDE SEQUENCE [LARGE SCALE GENOMIC DNA]</scope>
    <source>
        <strain evidence="17 18">Q-1</strain>
    </source>
</reference>
<dbReference type="GO" id="GO:0000049">
    <property type="term" value="F:tRNA binding"/>
    <property type="evidence" value="ECO:0007669"/>
    <property type="project" value="TreeGrafter"/>
</dbReference>
<dbReference type="EMBL" id="BKCN01000005">
    <property type="protein sequence ID" value="GER03633.1"/>
    <property type="molecule type" value="Genomic_DNA"/>
</dbReference>
<feature type="domain" description="YrdC-like" evidence="16">
    <location>
        <begin position="4"/>
        <end position="194"/>
    </location>
</feature>
<feature type="binding site" evidence="14">
    <location>
        <position position="113"/>
    </location>
    <ligand>
        <name>L-threonine</name>
        <dbReference type="ChEBI" id="CHEBI:57926"/>
    </ligand>
</feature>
<evidence type="ECO:0000256" key="3">
    <source>
        <dbReference type="ARBA" id="ARBA00012584"/>
    </source>
</evidence>
<feature type="binding site" evidence="14">
    <location>
        <position position="133"/>
    </location>
    <ligand>
        <name>L-threonine</name>
        <dbReference type="ChEBI" id="CHEBI:57926"/>
    </ligand>
</feature>
<keyword evidence="9 13" id="KW-0547">Nucleotide-binding</keyword>
<dbReference type="EC" id="2.7.7.87" evidence="3 13"/>
<keyword evidence="10 13" id="KW-0067">ATP-binding</keyword>
<feature type="binding site" evidence="14">
    <location>
        <position position="225"/>
    </location>
    <ligand>
        <name>ATP</name>
        <dbReference type="ChEBI" id="CHEBI:30616"/>
    </ligand>
</feature>
<dbReference type="SUPFAM" id="SSF55821">
    <property type="entry name" value="YrdC/RibB"/>
    <property type="match status" value="1"/>
</dbReference>
<dbReference type="Gene3D" id="3.40.50.11030">
    <property type="entry name" value="Threonylcarbamoyl-AMP synthase, C-terminal domain"/>
    <property type="match status" value="1"/>
</dbReference>
<dbReference type="InterPro" id="IPR010923">
    <property type="entry name" value="T(6)A37_SUA5"/>
</dbReference>
<dbReference type="GO" id="GO:0005737">
    <property type="term" value="C:cytoplasm"/>
    <property type="evidence" value="ECO:0007669"/>
    <property type="project" value="UniProtKB-SubCell"/>
</dbReference>
<evidence type="ECO:0000256" key="9">
    <source>
        <dbReference type="ARBA" id="ARBA00022741"/>
    </source>
</evidence>
<keyword evidence="8 13" id="KW-0548">Nucleotidyltransferase</keyword>
<dbReference type="FunFam" id="3.90.870.10:FF:000009">
    <property type="entry name" value="Threonylcarbamoyl-AMP synthase, putative"/>
    <property type="match status" value="1"/>
</dbReference>
<evidence type="ECO:0000256" key="12">
    <source>
        <dbReference type="ARBA" id="ARBA00048366"/>
    </source>
</evidence>
<keyword evidence="7 13" id="KW-0819">tRNA processing</keyword>